<accession>A0A0E9R663</accession>
<evidence type="ECO:0000313" key="1">
    <source>
        <dbReference type="EMBL" id="JAH24614.1"/>
    </source>
</evidence>
<sequence>MRADVGHVTVLHRVSTYNGSGLWIAVCPLRETLSNAVI</sequence>
<organism evidence="1">
    <name type="scientific">Anguilla anguilla</name>
    <name type="common">European freshwater eel</name>
    <name type="synonym">Muraena anguilla</name>
    <dbReference type="NCBI Taxonomy" id="7936"/>
    <lineage>
        <taxon>Eukaryota</taxon>
        <taxon>Metazoa</taxon>
        <taxon>Chordata</taxon>
        <taxon>Craniata</taxon>
        <taxon>Vertebrata</taxon>
        <taxon>Euteleostomi</taxon>
        <taxon>Actinopterygii</taxon>
        <taxon>Neopterygii</taxon>
        <taxon>Teleostei</taxon>
        <taxon>Anguilliformes</taxon>
        <taxon>Anguillidae</taxon>
        <taxon>Anguilla</taxon>
    </lineage>
</organism>
<protein>
    <submittedName>
        <fullName evidence="1">Uncharacterized protein</fullName>
    </submittedName>
</protein>
<reference evidence="1" key="2">
    <citation type="journal article" date="2015" name="Fish Shellfish Immunol.">
        <title>Early steps in the European eel (Anguilla anguilla)-Vibrio vulnificus interaction in the gills: Role of the RtxA13 toxin.</title>
        <authorList>
            <person name="Callol A."/>
            <person name="Pajuelo D."/>
            <person name="Ebbesson L."/>
            <person name="Teles M."/>
            <person name="MacKenzie S."/>
            <person name="Amaro C."/>
        </authorList>
    </citation>
    <scope>NUCLEOTIDE SEQUENCE</scope>
</reference>
<reference evidence="1" key="1">
    <citation type="submission" date="2014-11" db="EMBL/GenBank/DDBJ databases">
        <authorList>
            <person name="Amaro Gonzalez C."/>
        </authorList>
    </citation>
    <scope>NUCLEOTIDE SEQUENCE</scope>
</reference>
<name>A0A0E9R663_ANGAN</name>
<proteinExistence type="predicted"/>
<dbReference type="EMBL" id="GBXM01083963">
    <property type="protein sequence ID" value="JAH24614.1"/>
    <property type="molecule type" value="Transcribed_RNA"/>
</dbReference>
<dbReference type="AlphaFoldDB" id="A0A0E9R663"/>